<proteinExistence type="predicted"/>
<dbReference type="PANTHER" id="PTHR10846:SF8">
    <property type="entry name" value="INNER MEMBRANE PROTEIN YRBG"/>
    <property type="match status" value="1"/>
</dbReference>
<dbReference type="Gene3D" id="1.20.1420.30">
    <property type="entry name" value="NCX, central ion-binding region"/>
    <property type="match status" value="1"/>
</dbReference>
<feature type="transmembrane region" description="Helical" evidence="5">
    <location>
        <begin position="36"/>
        <end position="60"/>
    </location>
</feature>
<evidence type="ECO:0000259" key="6">
    <source>
        <dbReference type="Pfam" id="PF01699"/>
    </source>
</evidence>
<comment type="caution">
    <text evidence="7">The sequence shown here is derived from an EMBL/GenBank/DDBJ whole genome shotgun (WGS) entry which is preliminary data.</text>
</comment>
<dbReference type="GeneID" id="78276409"/>
<evidence type="ECO:0000313" key="8">
    <source>
        <dbReference type="Proteomes" id="UP000186705"/>
    </source>
</evidence>
<evidence type="ECO:0000256" key="5">
    <source>
        <dbReference type="SAM" id="Phobius"/>
    </source>
</evidence>
<feature type="transmembrane region" description="Helical" evidence="5">
    <location>
        <begin position="103"/>
        <end position="120"/>
    </location>
</feature>
<accession>A0A1U7NK13</accession>
<sequence>MEVVGLLFGFICLIKGADFFVDGASSLAKKLGVPAVLVGLTIAAIGTSLPEASVSVISALHQNPEIAISNVLGSNLFNTLMVIGCCAIIYPIHVGPELKKRDIPFNVIVSAILFLVIAFTHRLDRLVGIGLLIGLVGYLVYLCTHTKIEKEASSEKLLPTGKIVLFILGGLVAIIAGGQLVVNNASAIATALGWSQTLIGVTIVAIGTSLPELVTSLVACRKGESGLGLGNAVGSNIFNILFILGASSAIAPYTINMQSVIDCLLVLVVAILLWALSRNGTITKKEGIVFVLLYGIYSFYVFWR</sequence>
<dbReference type="InterPro" id="IPR044880">
    <property type="entry name" value="NCX_ion-bd_dom_sf"/>
</dbReference>
<evidence type="ECO:0000313" key="7">
    <source>
        <dbReference type="EMBL" id="OLU44350.1"/>
    </source>
</evidence>
<feature type="domain" description="Sodium/calcium exchanger membrane region" evidence="6">
    <location>
        <begin position="164"/>
        <end position="303"/>
    </location>
</feature>
<dbReference type="PANTHER" id="PTHR10846">
    <property type="entry name" value="SODIUM/POTASSIUM/CALCIUM EXCHANGER"/>
    <property type="match status" value="1"/>
</dbReference>
<evidence type="ECO:0000256" key="4">
    <source>
        <dbReference type="ARBA" id="ARBA00023136"/>
    </source>
</evidence>
<evidence type="ECO:0000256" key="2">
    <source>
        <dbReference type="ARBA" id="ARBA00022692"/>
    </source>
</evidence>
<feature type="transmembrane region" description="Helical" evidence="5">
    <location>
        <begin position="257"/>
        <end position="275"/>
    </location>
</feature>
<dbReference type="RefSeq" id="WP_076342239.1">
    <property type="nucleotide sequence ID" value="NZ_CAPDDE010000012.1"/>
</dbReference>
<feature type="transmembrane region" description="Helical" evidence="5">
    <location>
        <begin position="194"/>
        <end position="220"/>
    </location>
</feature>
<reference evidence="7 8" key="1">
    <citation type="submission" date="2016-11" db="EMBL/GenBank/DDBJ databases">
        <title>Description of two novel members of the family Erysipelotrichaceae: Ileibacterium lipovorans gen. nov., sp. nov. and Dubosiella newyorkensis, gen. nov., sp. nov.</title>
        <authorList>
            <person name="Cox L.M."/>
            <person name="Sohn J."/>
            <person name="Tyrrell K.L."/>
            <person name="Citron D.M."/>
            <person name="Lawson P.A."/>
            <person name="Patel N.B."/>
            <person name="Iizumi T."/>
            <person name="Perez-Perez G.I."/>
            <person name="Goldstein E.J."/>
            <person name="Blaser M.J."/>
        </authorList>
    </citation>
    <scope>NUCLEOTIDE SEQUENCE [LARGE SCALE GENOMIC DNA]</scope>
    <source>
        <strain evidence="7 8">NYU-BL-A4</strain>
    </source>
</reference>
<dbReference type="InterPro" id="IPR004837">
    <property type="entry name" value="NaCa_Exmemb"/>
</dbReference>
<keyword evidence="4 5" id="KW-0472">Membrane</keyword>
<dbReference type="GO" id="GO:0008273">
    <property type="term" value="F:calcium, potassium:sodium antiporter activity"/>
    <property type="evidence" value="ECO:0007669"/>
    <property type="project" value="TreeGrafter"/>
</dbReference>
<dbReference type="OrthoDB" id="9794225at2"/>
<dbReference type="NCBIfam" id="TIGR00367">
    <property type="entry name" value="calcium/sodium antiporter"/>
    <property type="match status" value="1"/>
</dbReference>
<keyword evidence="3 5" id="KW-1133">Transmembrane helix</keyword>
<comment type="subcellular location">
    <subcellularLocation>
        <location evidence="1">Membrane</location>
        <topology evidence="1">Multi-pass membrane protein</topology>
    </subcellularLocation>
</comment>
<feature type="transmembrane region" description="Helical" evidence="5">
    <location>
        <begin position="287"/>
        <end position="303"/>
    </location>
</feature>
<protein>
    <submittedName>
        <fullName evidence="7">Sodium:proton exchanger</fullName>
    </submittedName>
</protein>
<dbReference type="InterPro" id="IPR004481">
    <property type="entry name" value="K/Na/Ca-exchanger"/>
</dbReference>
<dbReference type="GO" id="GO:0005262">
    <property type="term" value="F:calcium channel activity"/>
    <property type="evidence" value="ECO:0007669"/>
    <property type="project" value="TreeGrafter"/>
</dbReference>
<dbReference type="EMBL" id="MPKA01000113">
    <property type="protein sequence ID" value="OLU44350.1"/>
    <property type="molecule type" value="Genomic_DNA"/>
</dbReference>
<feature type="domain" description="Sodium/calcium exchanger membrane region" evidence="6">
    <location>
        <begin position="3"/>
        <end position="142"/>
    </location>
</feature>
<dbReference type="GO" id="GO:0005886">
    <property type="term" value="C:plasma membrane"/>
    <property type="evidence" value="ECO:0007669"/>
    <property type="project" value="TreeGrafter"/>
</dbReference>
<feature type="transmembrane region" description="Helical" evidence="5">
    <location>
        <begin position="126"/>
        <end position="143"/>
    </location>
</feature>
<dbReference type="Proteomes" id="UP000186705">
    <property type="component" value="Unassembled WGS sequence"/>
</dbReference>
<feature type="transmembrane region" description="Helical" evidence="5">
    <location>
        <begin position="6"/>
        <end position="24"/>
    </location>
</feature>
<feature type="transmembrane region" description="Helical" evidence="5">
    <location>
        <begin position="163"/>
        <end position="182"/>
    </location>
</feature>
<name>A0A1U7NK13_9FIRM</name>
<dbReference type="Pfam" id="PF01699">
    <property type="entry name" value="Na_Ca_ex"/>
    <property type="match status" value="2"/>
</dbReference>
<evidence type="ECO:0000256" key="3">
    <source>
        <dbReference type="ARBA" id="ARBA00022989"/>
    </source>
</evidence>
<feature type="transmembrane region" description="Helical" evidence="5">
    <location>
        <begin position="232"/>
        <end position="251"/>
    </location>
</feature>
<organism evidence="7 8">
    <name type="scientific">Dubosiella newyorkensis</name>
    <dbReference type="NCBI Taxonomy" id="1862672"/>
    <lineage>
        <taxon>Bacteria</taxon>
        <taxon>Bacillati</taxon>
        <taxon>Bacillota</taxon>
        <taxon>Erysipelotrichia</taxon>
        <taxon>Erysipelotrichales</taxon>
        <taxon>Erysipelotrichaceae</taxon>
        <taxon>Dubosiella</taxon>
    </lineage>
</organism>
<keyword evidence="2 5" id="KW-0812">Transmembrane</keyword>
<dbReference type="GO" id="GO:0006874">
    <property type="term" value="P:intracellular calcium ion homeostasis"/>
    <property type="evidence" value="ECO:0007669"/>
    <property type="project" value="TreeGrafter"/>
</dbReference>
<gene>
    <name evidence="7" type="ORF">BO225_10720</name>
</gene>
<feature type="transmembrane region" description="Helical" evidence="5">
    <location>
        <begin position="66"/>
        <end position="91"/>
    </location>
</feature>
<dbReference type="AlphaFoldDB" id="A0A1U7NK13"/>
<keyword evidence="8" id="KW-1185">Reference proteome</keyword>
<evidence type="ECO:0000256" key="1">
    <source>
        <dbReference type="ARBA" id="ARBA00004141"/>
    </source>
</evidence>
<dbReference type="STRING" id="1862672.BO225_10720"/>